<dbReference type="AlphaFoldDB" id="A0AAN6VW33"/>
<sequence length="141" mass="15847">MPGKKLSVDDAVQKLLTLSNDIELRKVLKKQEEARVDNAFSLIAHGSTRANMRTYLGFLRLVNGKMGLYGVVLCALLVPTVLLLFKDSERLELATCMEARKQELVKKQLQAVEHTYTSKCKYYNFIAIAKLTTNKTSPPLS</sequence>
<evidence type="ECO:0000313" key="3">
    <source>
        <dbReference type="Proteomes" id="UP001302321"/>
    </source>
</evidence>
<reference evidence="2" key="1">
    <citation type="journal article" date="2023" name="Mol. Phylogenet. Evol.">
        <title>Genome-scale phylogeny and comparative genomics of the fungal order Sordariales.</title>
        <authorList>
            <person name="Hensen N."/>
            <person name="Bonometti L."/>
            <person name="Westerberg I."/>
            <person name="Brannstrom I.O."/>
            <person name="Guillou S."/>
            <person name="Cros-Aarteil S."/>
            <person name="Calhoun S."/>
            <person name="Haridas S."/>
            <person name="Kuo A."/>
            <person name="Mondo S."/>
            <person name="Pangilinan J."/>
            <person name="Riley R."/>
            <person name="LaButti K."/>
            <person name="Andreopoulos B."/>
            <person name="Lipzen A."/>
            <person name="Chen C."/>
            <person name="Yan M."/>
            <person name="Daum C."/>
            <person name="Ng V."/>
            <person name="Clum A."/>
            <person name="Steindorff A."/>
            <person name="Ohm R.A."/>
            <person name="Martin F."/>
            <person name="Silar P."/>
            <person name="Natvig D.O."/>
            <person name="Lalanne C."/>
            <person name="Gautier V."/>
            <person name="Ament-Velasquez S.L."/>
            <person name="Kruys A."/>
            <person name="Hutchinson M.I."/>
            <person name="Powell A.J."/>
            <person name="Barry K."/>
            <person name="Miller A.N."/>
            <person name="Grigoriev I.V."/>
            <person name="Debuchy R."/>
            <person name="Gladieux P."/>
            <person name="Hiltunen Thoren M."/>
            <person name="Johannesson H."/>
        </authorList>
    </citation>
    <scope>NUCLEOTIDE SEQUENCE</scope>
    <source>
        <strain evidence="2">CBS 892.96</strain>
    </source>
</reference>
<keyword evidence="1" id="KW-0472">Membrane</keyword>
<dbReference type="EMBL" id="MU866763">
    <property type="protein sequence ID" value="KAK4170793.1"/>
    <property type="molecule type" value="Genomic_DNA"/>
</dbReference>
<name>A0AAN6VW33_9PEZI</name>
<evidence type="ECO:0000313" key="2">
    <source>
        <dbReference type="EMBL" id="KAK4170793.1"/>
    </source>
</evidence>
<reference evidence="2" key="2">
    <citation type="submission" date="2023-05" db="EMBL/GenBank/DDBJ databases">
        <authorList>
            <consortium name="Lawrence Berkeley National Laboratory"/>
            <person name="Steindorff A."/>
            <person name="Hensen N."/>
            <person name="Bonometti L."/>
            <person name="Westerberg I."/>
            <person name="Brannstrom I.O."/>
            <person name="Guillou S."/>
            <person name="Cros-Aarteil S."/>
            <person name="Calhoun S."/>
            <person name="Haridas S."/>
            <person name="Kuo A."/>
            <person name="Mondo S."/>
            <person name="Pangilinan J."/>
            <person name="Riley R."/>
            <person name="Labutti K."/>
            <person name="Andreopoulos B."/>
            <person name="Lipzen A."/>
            <person name="Chen C."/>
            <person name="Yanf M."/>
            <person name="Daum C."/>
            <person name="Ng V."/>
            <person name="Clum A."/>
            <person name="Ohm R."/>
            <person name="Martin F."/>
            <person name="Silar P."/>
            <person name="Natvig D."/>
            <person name="Lalanne C."/>
            <person name="Gautier V."/>
            <person name="Ament-Velasquez S.L."/>
            <person name="Kruys A."/>
            <person name="Hutchinson M.I."/>
            <person name="Powell A.J."/>
            <person name="Barry K."/>
            <person name="Miller A.N."/>
            <person name="Grigoriev I.V."/>
            <person name="Debuchy R."/>
            <person name="Gladieux P."/>
            <person name="Thoren M.H."/>
            <person name="Johannesson H."/>
        </authorList>
    </citation>
    <scope>NUCLEOTIDE SEQUENCE</scope>
    <source>
        <strain evidence="2">CBS 892.96</strain>
    </source>
</reference>
<accession>A0AAN6VW33</accession>
<organism evidence="2 3">
    <name type="scientific">Triangularia setosa</name>
    <dbReference type="NCBI Taxonomy" id="2587417"/>
    <lineage>
        <taxon>Eukaryota</taxon>
        <taxon>Fungi</taxon>
        <taxon>Dikarya</taxon>
        <taxon>Ascomycota</taxon>
        <taxon>Pezizomycotina</taxon>
        <taxon>Sordariomycetes</taxon>
        <taxon>Sordariomycetidae</taxon>
        <taxon>Sordariales</taxon>
        <taxon>Podosporaceae</taxon>
        <taxon>Triangularia</taxon>
    </lineage>
</organism>
<gene>
    <name evidence="2" type="ORF">QBC36DRAFT_250698</name>
</gene>
<dbReference type="Proteomes" id="UP001302321">
    <property type="component" value="Unassembled WGS sequence"/>
</dbReference>
<keyword evidence="1" id="KW-0812">Transmembrane</keyword>
<keyword evidence="3" id="KW-1185">Reference proteome</keyword>
<keyword evidence="1" id="KW-1133">Transmembrane helix</keyword>
<proteinExistence type="predicted"/>
<feature type="transmembrane region" description="Helical" evidence="1">
    <location>
        <begin position="66"/>
        <end position="85"/>
    </location>
</feature>
<evidence type="ECO:0000256" key="1">
    <source>
        <dbReference type="SAM" id="Phobius"/>
    </source>
</evidence>
<comment type="caution">
    <text evidence="2">The sequence shown here is derived from an EMBL/GenBank/DDBJ whole genome shotgun (WGS) entry which is preliminary data.</text>
</comment>
<protein>
    <submittedName>
        <fullName evidence="2">Uncharacterized protein</fullName>
    </submittedName>
</protein>